<dbReference type="RefSeq" id="WP_062189739.1">
    <property type="nucleotide sequence ID" value="NZ_DF967965.1"/>
</dbReference>
<dbReference type="Proteomes" id="UP000264141">
    <property type="component" value="Unassembled WGS sequence"/>
</dbReference>
<evidence type="ECO:0000313" key="3">
    <source>
        <dbReference type="Proteomes" id="UP000264141"/>
    </source>
</evidence>
<dbReference type="STRING" id="229919.GCA_001050195_00656"/>
<evidence type="ECO:0000256" key="1">
    <source>
        <dbReference type="SAM" id="Phobius"/>
    </source>
</evidence>
<evidence type="ECO:0008006" key="4">
    <source>
        <dbReference type="Google" id="ProtNLM"/>
    </source>
</evidence>
<feature type="transmembrane region" description="Helical" evidence="1">
    <location>
        <begin position="136"/>
        <end position="154"/>
    </location>
</feature>
<keyword evidence="1" id="KW-1133">Transmembrane helix</keyword>
<feature type="transmembrane region" description="Helical" evidence="1">
    <location>
        <begin position="56"/>
        <end position="78"/>
    </location>
</feature>
<dbReference type="OrthoDB" id="9977822at2"/>
<protein>
    <recommendedName>
        <fullName evidence="4">DUF998 domain-containing protein</fullName>
    </recommendedName>
</protein>
<keyword evidence="1" id="KW-0812">Transmembrane</keyword>
<dbReference type="AlphaFoldDB" id="A0A3D1JH91"/>
<feature type="transmembrane region" description="Helical" evidence="1">
    <location>
        <begin position="85"/>
        <end position="103"/>
    </location>
</feature>
<feature type="transmembrane region" description="Helical" evidence="1">
    <location>
        <begin position="160"/>
        <end position="177"/>
    </location>
</feature>
<comment type="caution">
    <text evidence="2">The sequence shown here is derived from an EMBL/GenBank/DDBJ whole genome shotgun (WGS) entry which is preliminary data.</text>
</comment>
<feature type="transmembrane region" description="Helical" evidence="1">
    <location>
        <begin position="109"/>
        <end position="124"/>
    </location>
</feature>
<name>A0A3D1JH91_9CHLR</name>
<dbReference type="EMBL" id="DPBP01000029">
    <property type="protein sequence ID" value="HCE17607.1"/>
    <property type="molecule type" value="Genomic_DNA"/>
</dbReference>
<evidence type="ECO:0000313" key="2">
    <source>
        <dbReference type="EMBL" id="HCE17607.1"/>
    </source>
</evidence>
<reference evidence="2 3" key="1">
    <citation type="journal article" date="2018" name="Nat. Biotechnol.">
        <title>A standardized bacterial taxonomy based on genome phylogeny substantially revises the tree of life.</title>
        <authorList>
            <person name="Parks D.H."/>
            <person name="Chuvochina M."/>
            <person name="Waite D.W."/>
            <person name="Rinke C."/>
            <person name="Skarshewski A."/>
            <person name="Chaumeil P.A."/>
            <person name="Hugenholtz P."/>
        </authorList>
    </citation>
    <scope>NUCLEOTIDE SEQUENCE [LARGE SCALE GENOMIC DNA]</scope>
    <source>
        <strain evidence="2">UBA8781</strain>
    </source>
</reference>
<keyword evidence="1" id="KW-0472">Membrane</keyword>
<proteinExistence type="predicted"/>
<sequence>MFGFSFGLTLLILLAGSLWYWPGWIPQWISAAEKYTGYVQATVTLYALFKSFLPGFLSSILVVVIALVSAAFTLFLFLRSVSHPTPALTLFTLSWIGFITYLFHPNGTSYEQMTMFVPFLLWFLRDQTTPAWMRHLWWLGALLLTWIAFSLTFTGIYPRAVYDSLIIFFALWVFFVYQQNTRLISIQKEPLHANH</sequence>
<gene>
    <name evidence="2" type="ORF">DEQ80_07085</name>
</gene>
<accession>A0A3D1JH91</accession>
<organism evidence="2 3">
    <name type="scientific">Anaerolinea thermolimosa</name>
    <dbReference type="NCBI Taxonomy" id="229919"/>
    <lineage>
        <taxon>Bacteria</taxon>
        <taxon>Bacillati</taxon>
        <taxon>Chloroflexota</taxon>
        <taxon>Anaerolineae</taxon>
        <taxon>Anaerolineales</taxon>
        <taxon>Anaerolineaceae</taxon>
        <taxon>Anaerolinea</taxon>
    </lineage>
</organism>